<evidence type="ECO:0000313" key="2">
    <source>
        <dbReference type="EMBL" id="KAE9385407.1"/>
    </source>
</evidence>
<dbReference type="Proteomes" id="UP000799118">
    <property type="component" value="Unassembled WGS sequence"/>
</dbReference>
<dbReference type="AlphaFoldDB" id="A0A6A4GJ70"/>
<feature type="region of interest" description="Disordered" evidence="1">
    <location>
        <begin position="1"/>
        <end position="27"/>
    </location>
</feature>
<proteinExistence type="predicted"/>
<accession>A0A6A4GJ70</accession>
<evidence type="ECO:0000313" key="3">
    <source>
        <dbReference type="Proteomes" id="UP000799118"/>
    </source>
</evidence>
<dbReference type="EMBL" id="ML769989">
    <property type="protein sequence ID" value="KAE9385407.1"/>
    <property type="molecule type" value="Genomic_DNA"/>
</dbReference>
<keyword evidence="3" id="KW-1185">Reference proteome</keyword>
<evidence type="ECO:0000256" key="1">
    <source>
        <dbReference type="SAM" id="MobiDB-lite"/>
    </source>
</evidence>
<name>A0A6A4GJ70_9AGAR</name>
<reference evidence="2" key="1">
    <citation type="journal article" date="2019" name="Environ. Microbiol.">
        <title>Fungal ecological strategies reflected in gene transcription - a case study of two litter decomposers.</title>
        <authorList>
            <person name="Barbi F."/>
            <person name="Kohler A."/>
            <person name="Barry K."/>
            <person name="Baskaran P."/>
            <person name="Daum C."/>
            <person name="Fauchery L."/>
            <person name="Ihrmark K."/>
            <person name="Kuo A."/>
            <person name="LaButti K."/>
            <person name="Lipzen A."/>
            <person name="Morin E."/>
            <person name="Grigoriev I.V."/>
            <person name="Henrissat B."/>
            <person name="Lindahl B."/>
            <person name="Martin F."/>
        </authorList>
    </citation>
    <scope>NUCLEOTIDE SEQUENCE</scope>
    <source>
        <strain evidence="2">JB14</strain>
    </source>
</reference>
<organism evidence="2 3">
    <name type="scientific">Gymnopus androsaceus JB14</name>
    <dbReference type="NCBI Taxonomy" id="1447944"/>
    <lineage>
        <taxon>Eukaryota</taxon>
        <taxon>Fungi</taxon>
        <taxon>Dikarya</taxon>
        <taxon>Basidiomycota</taxon>
        <taxon>Agaricomycotina</taxon>
        <taxon>Agaricomycetes</taxon>
        <taxon>Agaricomycetidae</taxon>
        <taxon>Agaricales</taxon>
        <taxon>Marasmiineae</taxon>
        <taxon>Omphalotaceae</taxon>
        <taxon>Gymnopus</taxon>
    </lineage>
</organism>
<sequence length="126" mass="14058">MSKGETTPPPDTKPSRKRAGRESSLTDEQQAIVESFFPAWEQLLRQHKLHLGKGNNSKTRDPEAVTTWINKTLKEIRGTKETRIIGFILESTPPLLLSNTTLEVLYPSTISVKLDAFSAVVLGLTR</sequence>
<gene>
    <name evidence="2" type="ORF">BT96DRAFT_949866</name>
</gene>
<protein>
    <submittedName>
        <fullName evidence="2">Uncharacterized protein</fullName>
    </submittedName>
</protein>